<dbReference type="AlphaFoldDB" id="A0A8T0GXR0"/>
<dbReference type="InterPro" id="IPR007590">
    <property type="entry name" value="Saf4/Yju2"/>
</dbReference>
<dbReference type="PANTHER" id="PTHR12111">
    <property type="entry name" value="SPLICING FACTOR YJU2"/>
    <property type="match status" value="1"/>
</dbReference>
<organism evidence="2 3">
    <name type="scientific">Ceratodon purpureus</name>
    <name type="common">Fire moss</name>
    <name type="synonym">Dicranum purpureum</name>
    <dbReference type="NCBI Taxonomy" id="3225"/>
    <lineage>
        <taxon>Eukaryota</taxon>
        <taxon>Viridiplantae</taxon>
        <taxon>Streptophyta</taxon>
        <taxon>Embryophyta</taxon>
        <taxon>Bryophyta</taxon>
        <taxon>Bryophytina</taxon>
        <taxon>Bryopsida</taxon>
        <taxon>Dicranidae</taxon>
        <taxon>Pseudoditrichales</taxon>
        <taxon>Ditrichaceae</taxon>
        <taxon>Ceratodon</taxon>
    </lineage>
</organism>
<feature type="region of interest" description="Disordered" evidence="1">
    <location>
        <begin position="54"/>
        <end position="74"/>
    </location>
</feature>
<name>A0A8T0GXR0_CERPU</name>
<keyword evidence="3" id="KW-1185">Reference proteome</keyword>
<comment type="caution">
    <text evidence="2">The sequence shown here is derived from an EMBL/GenBank/DDBJ whole genome shotgun (WGS) entry which is preliminary data.</text>
</comment>
<dbReference type="Proteomes" id="UP000822688">
    <property type="component" value="Chromosome 8"/>
</dbReference>
<gene>
    <name evidence="2" type="ORF">KC19_8G120800</name>
</gene>
<accession>A0A8T0GXR0</accession>
<protein>
    <submittedName>
        <fullName evidence="2">Uncharacterized protein</fullName>
    </submittedName>
</protein>
<dbReference type="GO" id="GO:0071006">
    <property type="term" value="C:U2-type catalytic step 1 spliceosome"/>
    <property type="evidence" value="ECO:0007669"/>
    <property type="project" value="TreeGrafter"/>
</dbReference>
<proteinExistence type="predicted"/>
<evidence type="ECO:0000313" key="3">
    <source>
        <dbReference type="Proteomes" id="UP000822688"/>
    </source>
</evidence>
<sequence>MVDLMSKPCSGWSTVTESWDGMVRAGPRSIEPRRELMGPIDISMPRRELIGPIEGLEDRVPPGGNKAAPGAGTAQKRRHIRMMLPINICCNKCGNRTNKGTKFNSSMEDVPGEAYAGIQIFRFRFSCGKCAAELVMKSDPENSDFVMEAGASRINEPRPATDEAHLMRRPV</sequence>
<dbReference type="Pfam" id="PF04502">
    <property type="entry name" value="Saf4_Yju2"/>
    <property type="match status" value="1"/>
</dbReference>
<evidence type="ECO:0000256" key="1">
    <source>
        <dbReference type="SAM" id="MobiDB-lite"/>
    </source>
</evidence>
<evidence type="ECO:0000313" key="2">
    <source>
        <dbReference type="EMBL" id="KAG0564561.1"/>
    </source>
</evidence>
<dbReference type="PANTHER" id="PTHR12111:SF1">
    <property type="entry name" value="SPLICING FACTOR YJU2"/>
    <property type="match status" value="1"/>
</dbReference>
<feature type="compositionally biased region" description="Low complexity" evidence="1">
    <location>
        <begin position="61"/>
        <end position="74"/>
    </location>
</feature>
<reference evidence="2" key="1">
    <citation type="submission" date="2020-06" db="EMBL/GenBank/DDBJ databases">
        <title>WGS assembly of Ceratodon purpureus strain R40.</title>
        <authorList>
            <person name="Carey S.B."/>
            <person name="Jenkins J."/>
            <person name="Shu S."/>
            <person name="Lovell J.T."/>
            <person name="Sreedasyam A."/>
            <person name="Maumus F."/>
            <person name="Tiley G.P."/>
            <person name="Fernandez-Pozo N."/>
            <person name="Barry K."/>
            <person name="Chen C."/>
            <person name="Wang M."/>
            <person name="Lipzen A."/>
            <person name="Daum C."/>
            <person name="Saski C.A."/>
            <person name="Payton A.C."/>
            <person name="Mcbreen J.C."/>
            <person name="Conrad R.E."/>
            <person name="Kollar L.M."/>
            <person name="Olsson S."/>
            <person name="Huttunen S."/>
            <person name="Landis J.B."/>
            <person name="Wickett N.J."/>
            <person name="Johnson M.G."/>
            <person name="Rensing S.A."/>
            <person name="Grimwood J."/>
            <person name="Schmutz J."/>
            <person name="Mcdaniel S.F."/>
        </authorList>
    </citation>
    <scope>NUCLEOTIDE SEQUENCE</scope>
    <source>
        <strain evidence="2">R40</strain>
    </source>
</reference>
<dbReference type="EMBL" id="CM026429">
    <property type="protein sequence ID" value="KAG0564561.1"/>
    <property type="molecule type" value="Genomic_DNA"/>
</dbReference>
<dbReference type="GO" id="GO:0000398">
    <property type="term" value="P:mRNA splicing, via spliceosome"/>
    <property type="evidence" value="ECO:0007669"/>
    <property type="project" value="InterPro"/>
</dbReference>